<dbReference type="EMBL" id="ABEU02000011">
    <property type="protein sequence ID" value="PNR44724.1"/>
    <property type="molecule type" value="Genomic_DNA"/>
</dbReference>
<dbReference type="Gramene" id="Pp3c11_2440V3.1">
    <property type="protein sequence ID" value="Pp3c11_2440V3.1"/>
    <property type="gene ID" value="Pp3c11_2440"/>
</dbReference>
<dbReference type="EnsemblPlants" id="Pp3c11_2440V3.1">
    <property type="protein sequence ID" value="Pp3c11_2440V3.1"/>
    <property type="gene ID" value="Pp3c11_2440"/>
</dbReference>
<dbReference type="AlphaFoldDB" id="A0A2K1JT60"/>
<evidence type="ECO:0000313" key="2">
    <source>
        <dbReference type="EnsemblPlants" id="Pp3c11_2440V3.1"/>
    </source>
</evidence>
<gene>
    <name evidence="1" type="ORF">PHYPA_014494</name>
</gene>
<evidence type="ECO:0000313" key="1">
    <source>
        <dbReference type="EMBL" id="PNR44724.1"/>
    </source>
</evidence>
<organism evidence="1">
    <name type="scientific">Physcomitrium patens</name>
    <name type="common">Spreading-leaved earth moss</name>
    <name type="synonym">Physcomitrella patens</name>
    <dbReference type="NCBI Taxonomy" id="3218"/>
    <lineage>
        <taxon>Eukaryota</taxon>
        <taxon>Viridiplantae</taxon>
        <taxon>Streptophyta</taxon>
        <taxon>Embryophyta</taxon>
        <taxon>Bryophyta</taxon>
        <taxon>Bryophytina</taxon>
        <taxon>Bryopsida</taxon>
        <taxon>Funariidae</taxon>
        <taxon>Funariales</taxon>
        <taxon>Funariaceae</taxon>
        <taxon>Physcomitrium</taxon>
    </lineage>
</organism>
<reference evidence="1 3" key="2">
    <citation type="journal article" date="2018" name="Plant J.">
        <title>The Physcomitrella patens chromosome-scale assembly reveals moss genome structure and evolution.</title>
        <authorList>
            <person name="Lang D."/>
            <person name="Ullrich K.K."/>
            <person name="Murat F."/>
            <person name="Fuchs J."/>
            <person name="Jenkins J."/>
            <person name="Haas F.B."/>
            <person name="Piednoel M."/>
            <person name="Gundlach H."/>
            <person name="Van Bel M."/>
            <person name="Meyberg R."/>
            <person name="Vives C."/>
            <person name="Morata J."/>
            <person name="Symeonidi A."/>
            <person name="Hiss M."/>
            <person name="Muchero W."/>
            <person name="Kamisugi Y."/>
            <person name="Saleh O."/>
            <person name="Blanc G."/>
            <person name="Decker E.L."/>
            <person name="van Gessel N."/>
            <person name="Grimwood J."/>
            <person name="Hayes R.D."/>
            <person name="Graham S.W."/>
            <person name="Gunter L.E."/>
            <person name="McDaniel S.F."/>
            <person name="Hoernstein S.N.W."/>
            <person name="Larsson A."/>
            <person name="Li F.W."/>
            <person name="Perroud P.F."/>
            <person name="Phillips J."/>
            <person name="Ranjan P."/>
            <person name="Rokshar D.S."/>
            <person name="Rothfels C.J."/>
            <person name="Schneider L."/>
            <person name="Shu S."/>
            <person name="Stevenson D.W."/>
            <person name="Thummler F."/>
            <person name="Tillich M."/>
            <person name="Villarreal Aguilar J.C."/>
            <person name="Widiez T."/>
            <person name="Wong G.K."/>
            <person name="Wymore A."/>
            <person name="Zhang Y."/>
            <person name="Zimmer A.D."/>
            <person name="Quatrano R.S."/>
            <person name="Mayer K.F.X."/>
            <person name="Goodstein D."/>
            <person name="Casacuberta J.M."/>
            <person name="Vandepoele K."/>
            <person name="Reski R."/>
            <person name="Cuming A.C."/>
            <person name="Tuskan G.A."/>
            <person name="Maumus F."/>
            <person name="Salse J."/>
            <person name="Schmutz J."/>
            <person name="Rensing S.A."/>
        </authorList>
    </citation>
    <scope>NUCLEOTIDE SEQUENCE [LARGE SCALE GENOMIC DNA]</scope>
    <source>
        <strain evidence="2 3">cv. Gransden 2004</strain>
    </source>
</reference>
<dbReference type="Proteomes" id="UP000006727">
    <property type="component" value="Chromosome 11"/>
</dbReference>
<evidence type="ECO:0000313" key="3">
    <source>
        <dbReference type="Proteomes" id="UP000006727"/>
    </source>
</evidence>
<reference evidence="1 3" key="1">
    <citation type="journal article" date="2008" name="Science">
        <title>The Physcomitrella genome reveals evolutionary insights into the conquest of land by plants.</title>
        <authorList>
            <person name="Rensing S."/>
            <person name="Lang D."/>
            <person name="Zimmer A."/>
            <person name="Terry A."/>
            <person name="Salamov A."/>
            <person name="Shapiro H."/>
            <person name="Nishiyama T."/>
            <person name="Perroud P.-F."/>
            <person name="Lindquist E."/>
            <person name="Kamisugi Y."/>
            <person name="Tanahashi T."/>
            <person name="Sakakibara K."/>
            <person name="Fujita T."/>
            <person name="Oishi K."/>
            <person name="Shin-I T."/>
            <person name="Kuroki Y."/>
            <person name="Toyoda A."/>
            <person name="Suzuki Y."/>
            <person name="Hashimoto A."/>
            <person name="Yamaguchi K."/>
            <person name="Sugano A."/>
            <person name="Kohara Y."/>
            <person name="Fujiyama A."/>
            <person name="Anterola A."/>
            <person name="Aoki S."/>
            <person name="Ashton N."/>
            <person name="Barbazuk W.B."/>
            <person name="Barker E."/>
            <person name="Bennetzen J."/>
            <person name="Bezanilla M."/>
            <person name="Blankenship R."/>
            <person name="Cho S.H."/>
            <person name="Dutcher S."/>
            <person name="Estelle M."/>
            <person name="Fawcett J.A."/>
            <person name="Gundlach H."/>
            <person name="Hanada K."/>
            <person name="Heyl A."/>
            <person name="Hicks K.A."/>
            <person name="Hugh J."/>
            <person name="Lohr M."/>
            <person name="Mayer K."/>
            <person name="Melkozernov A."/>
            <person name="Murata T."/>
            <person name="Nelson D."/>
            <person name="Pils B."/>
            <person name="Prigge M."/>
            <person name="Reiss B."/>
            <person name="Renner T."/>
            <person name="Rombauts S."/>
            <person name="Rushton P."/>
            <person name="Sanderfoot A."/>
            <person name="Schween G."/>
            <person name="Shiu S.-H."/>
            <person name="Stueber K."/>
            <person name="Theodoulou F.L."/>
            <person name="Tu H."/>
            <person name="Van de Peer Y."/>
            <person name="Verrier P.J."/>
            <person name="Waters E."/>
            <person name="Wood A."/>
            <person name="Yang L."/>
            <person name="Cove D."/>
            <person name="Cuming A."/>
            <person name="Hasebe M."/>
            <person name="Lucas S."/>
            <person name="Mishler D.B."/>
            <person name="Reski R."/>
            <person name="Grigoriev I."/>
            <person name="Quatrano R.S."/>
            <person name="Boore J.L."/>
        </authorList>
    </citation>
    <scope>NUCLEOTIDE SEQUENCE [LARGE SCALE GENOMIC DNA]</scope>
    <source>
        <strain evidence="2 3">cv. Gransden 2004</strain>
    </source>
</reference>
<protein>
    <submittedName>
        <fullName evidence="1 2">Uncharacterized protein</fullName>
    </submittedName>
</protein>
<reference evidence="2" key="3">
    <citation type="submission" date="2020-12" db="UniProtKB">
        <authorList>
            <consortium name="EnsemblPlants"/>
        </authorList>
    </citation>
    <scope>IDENTIFICATION</scope>
</reference>
<dbReference type="InParanoid" id="A0A2K1JT60"/>
<accession>A0A2K1JT60</accession>
<sequence length="36" mass="4000">MEKIGLRRKVTCFDDLLPCIANASPYFGVGGFFYGL</sequence>
<proteinExistence type="predicted"/>
<keyword evidence="3" id="KW-1185">Reference proteome</keyword>
<name>A0A2K1JT60_PHYPA</name>